<feature type="region of interest" description="Disordered" evidence="1">
    <location>
        <begin position="113"/>
        <end position="139"/>
    </location>
</feature>
<accession>A0A2J8NEL3</accession>
<evidence type="ECO:0000313" key="3">
    <source>
        <dbReference type="EMBL" id="PNI70214.1"/>
    </source>
</evidence>
<evidence type="ECO:0000256" key="2">
    <source>
        <dbReference type="SAM" id="Phobius"/>
    </source>
</evidence>
<keyword evidence="2" id="KW-0812">Transmembrane</keyword>
<dbReference type="PANTHER" id="PTHR13800">
    <property type="entry name" value="TRANSIENT RECEPTOR POTENTIAL CATION CHANNEL, SUBFAMILY M, MEMBER 6"/>
    <property type="match status" value="1"/>
</dbReference>
<evidence type="ECO:0000256" key="1">
    <source>
        <dbReference type="SAM" id="MobiDB-lite"/>
    </source>
</evidence>
<organism evidence="3 4">
    <name type="scientific">Pan troglodytes</name>
    <name type="common">Chimpanzee</name>
    <dbReference type="NCBI Taxonomy" id="9598"/>
    <lineage>
        <taxon>Eukaryota</taxon>
        <taxon>Metazoa</taxon>
        <taxon>Chordata</taxon>
        <taxon>Craniata</taxon>
        <taxon>Vertebrata</taxon>
        <taxon>Euteleostomi</taxon>
        <taxon>Mammalia</taxon>
        <taxon>Eutheria</taxon>
        <taxon>Euarchontoglires</taxon>
        <taxon>Primates</taxon>
        <taxon>Haplorrhini</taxon>
        <taxon>Catarrhini</taxon>
        <taxon>Hominidae</taxon>
        <taxon>Pan</taxon>
    </lineage>
</organism>
<comment type="caution">
    <text evidence="3">The sequence shown here is derived from an EMBL/GenBank/DDBJ whole genome shotgun (WGS) entry which is preliminary data.</text>
</comment>
<feature type="compositionally biased region" description="Basic and acidic residues" evidence="1">
    <location>
        <begin position="126"/>
        <end position="139"/>
    </location>
</feature>
<dbReference type="AlphaFoldDB" id="A0A2J8NEL3"/>
<dbReference type="PANTHER" id="PTHR13800:SF9">
    <property type="entry name" value="TRANSIENT RECEPTOR POTENTIAL CATION CHANNEL SUBFAMILY M MEMBER 8"/>
    <property type="match status" value="1"/>
</dbReference>
<dbReference type="InterPro" id="IPR050927">
    <property type="entry name" value="TRPM"/>
</dbReference>
<proteinExistence type="predicted"/>
<feature type="transmembrane region" description="Helical" evidence="2">
    <location>
        <begin position="36"/>
        <end position="57"/>
    </location>
</feature>
<dbReference type="Proteomes" id="UP000236370">
    <property type="component" value="Unassembled WGS sequence"/>
</dbReference>
<protein>
    <submittedName>
        <fullName evidence="3">TRPM8 isoform 3</fullName>
    </submittedName>
</protein>
<sequence>GRVIFCLDYIIFTLRLIHIFTVSRNLGPKIIMLQRMLIDVFFFLFLFAVWMVAFGVARQGILRQNEQRWRWIFRSVIYEPYLAMFGQVPSDVDGKPDLAQMETAWRRHLLPEPTPRAAPETALQKHARETESNMTEYHV</sequence>
<keyword evidence="2" id="KW-0472">Membrane</keyword>
<evidence type="ECO:0000313" key="4">
    <source>
        <dbReference type="Proteomes" id="UP000236370"/>
    </source>
</evidence>
<keyword evidence="2" id="KW-1133">Transmembrane helix</keyword>
<feature type="non-terminal residue" evidence="3">
    <location>
        <position position="1"/>
    </location>
</feature>
<reference evidence="3 4" key="1">
    <citation type="submission" date="2017-12" db="EMBL/GenBank/DDBJ databases">
        <title>High-resolution comparative analysis of great ape genomes.</title>
        <authorList>
            <person name="Pollen A."/>
            <person name="Hastie A."/>
            <person name="Hormozdiari F."/>
            <person name="Dougherty M."/>
            <person name="Liu R."/>
            <person name="Chaisson M."/>
            <person name="Hoppe E."/>
            <person name="Hill C."/>
            <person name="Pang A."/>
            <person name="Hillier L."/>
            <person name="Baker C."/>
            <person name="Armstrong J."/>
            <person name="Shendure J."/>
            <person name="Paten B."/>
            <person name="Wilson R."/>
            <person name="Chao H."/>
            <person name="Schneider V."/>
            <person name="Ventura M."/>
            <person name="Kronenberg Z."/>
            <person name="Murali S."/>
            <person name="Gordon D."/>
            <person name="Cantsilieris S."/>
            <person name="Munson K."/>
            <person name="Nelson B."/>
            <person name="Raja A."/>
            <person name="Underwood J."/>
            <person name="Diekhans M."/>
            <person name="Fiddes I."/>
            <person name="Haussler D."/>
            <person name="Eichler E."/>
        </authorList>
    </citation>
    <scope>NUCLEOTIDE SEQUENCE [LARGE SCALE GENOMIC DNA]</scope>
    <source>
        <strain evidence="3">Yerkes chimp pedigree #C0471</strain>
    </source>
</reference>
<dbReference type="EMBL" id="NBAG03000230">
    <property type="protein sequence ID" value="PNI70214.1"/>
    <property type="molecule type" value="Genomic_DNA"/>
</dbReference>
<name>A0A2J8NEL3_PANTR</name>
<gene>
    <name evidence="3" type="ORF">CK820_G0010776</name>
</gene>